<dbReference type="SUPFAM" id="SSF101874">
    <property type="entry name" value="YceI-like"/>
    <property type="match status" value="1"/>
</dbReference>
<feature type="signal peptide" evidence="1">
    <location>
        <begin position="1"/>
        <end position="33"/>
    </location>
</feature>
<feature type="chain" id="PRO_5024847403" description="Lipid/polyisoprenoid-binding YceI-like domain-containing protein" evidence="1">
    <location>
        <begin position="34"/>
        <end position="200"/>
    </location>
</feature>
<evidence type="ECO:0000256" key="1">
    <source>
        <dbReference type="SAM" id="SignalP"/>
    </source>
</evidence>
<dbReference type="EMBL" id="CP031598">
    <property type="protein sequence ID" value="QEW27723.1"/>
    <property type="molecule type" value="Genomic_DNA"/>
</dbReference>
<organism evidence="3 4">
    <name type="scientific">Roseovarius indicus</name>
    <dbReference type="NCBI Taxonomy" id="540747"/>
    <lineage>
        <taxon>Bacteria</taxon>
        <taxon>Pseudomonadati</taxon>
        <taxon>Pseudomonadota</taxon>
        <taxon>Alphaproteobacteria</taxon>
        <taxon>Rhodobacterales</taxon>
        <taxon>Roseobacteraceae</taxon>
        <taxon>Roseovarius</taxon>
    </lineage>
</organism>
<dbReference type="AlphaFoldDB" id="A0A5P3AG90"/>
<feature type="domain" description="Lipid/polyisoprenoid-binding YceI-like" evidence="2">
    <location>
        <begin position="37"/>
        <end position="197"/>
    </location>
</feature>
<dbReference type="PANTHER" id="PTHR34406">
    <property type="entry name" value="PROTEIN YCEI"/>
    <property type="match status" value="1"/>
</dbReference>
<dbReference type="KEGG" id="rid:RIdsm_03541"/>
<evidence type="ECO:0000313" key="3">
    <source>
        <dbReference type="EMBL" id="QEW27723.1"/>
    </source>
</evidence>
<keyword evidence="1" id="KW-0732">Signal</keyword>
<accession>A0A5P3AG90</accession>
<dbReference type="Gene3D" id="2.40.128.110">
    <property type="entry name" value="Lipid/polyisoprenoid-binding, YceI-like"/>
    <property type="match status" value="1"/>
</dbReference>
<reference evidence="3 4" key="1">
    <citation type="submission" date="2018-08" db="EMBL/GenBank/DDBJ databases">
        <title>Genetic Globetrotter - A new plasmid hitch-hiking vast phylogenetic and geographic distances.</title>
        <authorList>
            <person name="Vollmers J."/>
            <person name="Petersen J."/>
        </authorList>
    </citation>
    <scope>NUCLEOTIDE SEQUENCE [LARGE SCALE GENOMIC DNA]</scope>
    <source>
        <strain evidence="3 4">DSM 26383</strain>
    </source>
</reference>
<sequence length="200" mass="21148" precursor="true">MIGPGPQTSYLPNVMIRALAAFVLCLAAAAASAAPERYLLDTARSQVTFTYSFQGREQQGTMPVQAAEMVLDLDTLSASRVSVTLNARAARAGFVFATNAMRGKTVLDTDAHPAITFRSTSIRGSLRGAAVTGQLTIRGVTRPVTLKAGLYRQQGTARTDRDNLVVLLTGEVSRSAFGASGYPNMVGDRIGLRVVAVIGK</sequence>
<dbReference type="PANTHER" id="PTHR34406:SF1">
    <property type="entry name" value="PROTEIN YCEI"/>
    <property type="match status" value="1"/>
</dbReference>
<evidence type="ECO:0000259" key="2">
    <source>
        <dbReference type="SMART" id="SM00867"/>
    </source>
</evidence>
<evidence type="ECO:0000313" key="4">
    <source>
        <dbReference type="Proteomes" id="UP000325785"/>
    </source>
</evidence>
<dbReference type="SMART" id="SM00867">
    <property type="entry name" value="YceI"/>
    <property type="match status" value="1"/>
</dbReference>
<proteinExistence type="predicted"/>
<dbReference type="InterPro" id="IPR007372">
    <property type="entry name" value="Lipid/polyisoprenoid-bd_YceI"/>
</dbReference>
<dbReference type="InterPro" id="IPR036761">
    <property type="entry name" value="TTHA0802/YceI-like_sf"/>
</dbReference>
<name>A0A5P3AG90_9RHOB</name>
<gene>
    <name evidence="3" type="ORF">RIdsm_03541</name>
</gene>
<protein>
    <recommendedName>
        <fullName evidence="2">Lipid/polyisoprenoid-binding YceI-like domain-containing protein</fullName>
    </recommendedName>
</protein>
<dbReference type="Proteomes" id="UP000325785">
    <property type="component" value="Chromosome"/>
</dbReference>
<dbReference type="Pfam" id="PF04264">
    <property type="entry name" value="YceI"/>
    <property type="match status" value="1"/>
</dbReference>